<dbReference type="EMBL" id="QFQB01000143">
    <property type="protein sequence ID" value="PZQ43615.1"/>
    <property type="molecule type" value="Genomic_DNA"/>
</dbReference>
<dbReference type="AlphaFoldDB" id="A0A2W5MY65"/>
<organism evidence="1 2">
    <name type="scientific">Micavibrio aeruginosavorus</name>
    <dbReference type="NCBI Taxonomy" id="349221"/>
    <lineage>
        <taxon>Bacteria</taxon>
        <taxon>Pseudomonadati</taxon>
        <taxon>Bdellovibrionota</taxon>
        <taxon>Bdellovibrionia</taxon>
        <taxon>Bdellovibrionales</taxon>
        <taxon>Pseudobdellovibrionaceae</taxon>
        <taxon>Micavibrio</taxon>
    </lineage>
</organism>
<proteinExistence type="predicted"/>
<feature type="non-terminal residue" evidence="1">
    <location>
        <position position="329"/>
    </location>
</feature>
<sequence length="329" mass="36617">MIMIGLTAINVFSVTALQQYLMYQDNVQTTQASLGALKDAKEVQLEEYFSVINKDIAILAESDVVKNAMQDFGAGWAALGGSQTAQLQKLYIEDNKNPTGQKDNLDMASDGSIYSMVHGKYHPWLHKFLKEKAYYDIFLISPNGDVMYTVFKERDYATNVMTGEWKDTDLGKIFRDVKANPKADYVGFTDFAPYAPSYDAPAGFIGKPLIQDGRFIGALVFQMPIDYMSNLAANADGMGETGASYLVGADHLMRSNFRFSKESTILKEKVDEEGVVLALQGKEGVILTTDEHTGEKAYMAYAPIDFHGTRWAYIVEQLQSESLASYHEV</sequence>
<gene>
    <name evidence="1" type="ORF">DI551_11815</name>
</gene>
<dbReference type="CDD" id="cd18774">
    <property type="entry name" value="PDC2_HK_sensor"/>
    <property type="match status" value="1"/>
</dbReference>
<reference evidence="1 2" key="1">
    <citation type="submission" date="2017-08" db="EMBL/GenBank/DDBJ databases">
        <title>Infants hospitalized years apart are colonized by the same room-sourced microbial strains.</title>
        <authorList>
            <person name="Brooks B."/>
            <person name="Olm M.R."/>
            <person name="Firek B.A."/>
            <person name="Baker R."/>
            <person name="Thomas B.C."/>
            <person name="Morowitz M.J."/>
            <person name="Banfield J.F."/>
        </authorList>
    </citation>
    <scope>NUCLEOTIDE SEQUENCE [LARGE SCALE GENOMIC DNA]</scope>
    <source>
        <strain evidence="1">S2_005_002_R2_29</strain>
    </source>
</reference>
<comment type="caution">
    <text evidence="1">The sequence shown here is derived from an EMBL/GenBank/DDBJ whole genome shotgun (WGS) entry which is preliminary data.</text>
</comment>
<protein>
    <submittedName>
        <fullName evidence="1">Uncharacterized protein</fullName>
    </submittedName>
</protein>
<dbReference type="Gene3D" id="3.30.450.20">
    <property type="entry name" value="PAS domain"/>
    <property type="match status" value="1"/>
</dbReference>
<name>A0A2W5MY65_9BACT</name>
<evidence type="ECO:0000313" key="2">
    <source>
        <dbReference type="Proteomes" id="UP000249417"/>
    </source>
</evidence>
<accession>A0A2W5MY65</accession>
<dbReference type="Proteomes" id="UP000249417">
    <property type="component" value="Unassembled WGS sequence"/>
</dbReference>
<evidence type="ECO:0000313" key="1">
    <source>
        <dbReference type="EMBL" id="PZQ43615.1"/>
    </source>
</evidence>